<gene>
    <name evidence="1" type="ORF">ROZALSC1DRAFT_25639</name>
</gene>
<sequence length="224" mass="26219">METFNSYYKLKTTNRMLKVPVFCYFIKIVEEAELYDKEINLLRSCSLQAFNDAMSTTFYKNKLNHKTKSDLRVFFDLFLVPSRKMSLRQVQNMNWGVVVLERAANRELSLPLWTRYEFKPSDFDILPPHVIKQHRKRGQLYYICDGPGAMVNHNCSPLNNCTWVDEKTKLKTKHFIQNIVPLSPLQELRVTYGGDYFMPGDCKCPKHKVRSTRTSSNTPYGLAK</sequence>
<proteinExistence type="predicted"/>
<dbReference type="AlphaFoldDB" id="A0A4P9YB95"/>
<reference evidence="2" key="1">
    <citation type="journal article" date="2018" name="Nat. Microbiol.">
        <title>Leveraging single-cell genomics to expand the fungal tree of life.</title>
        <authorList>
            <person name="Ahrendt S.R."/>
            <person name="Quandt C.A."/>
            <person name="Ciobanu D."/>
            <person name="Clum A."/>
            <person name="Salamov A."/>
            <person name="Andreopoulos B."/>
            <person name="Cheng J.F."/>
            <person name="Woyke T."/>
            <person name="Pelin A."/>
            <person name="Henrissat B."/>
            <person name="Reynolds N.K."/>
            <person name="Benny G.L."/>
            <person name="Smith M.E."/>
            <person name="James T.Y."/>
            <person name="Grigoriev I.V."/>
        </authorList>
    </citation>
    <scope>NUCLEOTIDE SEQUENCE [LARGE SCALE GENOMIC DNA]</scope>
    <source>
        <strain evidence="2">CSF55</strain>
    </source>
</reference>
<dbReference type="Gene3D" id="2.170.270.10">
    <property type="entry name" value="SET domain"/>
    <property type="match status" value="1"/>
</dbReference>
<organism evidence="1 2">
    <name type="scientific">Rozella allomycis (strain CSF55)</name>
    <dbReference type="NCBI Taxonomy" id="988480"/>
    <lineage>
        <taxon>Eukaryota</taxon>
        <taxon>Fungi</taxon>
        <taxon>Fungi incertae sedis</taxon>
        <taxon>Cryptomycota</taxon>
        <taxon>Cryptomycota incertae sedis</taxon>
        <taxon>Rozella</taxon>
    </lineage>
</organism>
<evidence type="ECO:0000313" key="2">
    <source>
        <dbReference type="Proteomes" id="UP000281549"/>
    </source>
</evidence>
<dbReference type="EMBL" id="ML006961">
    <property type="protein sequence ID" value="RKP16122.1"/>
    <property type="molecule type" value="Genomic_DNA"/>
</dbReference>
<accession>A0A4P9YB95</accession>
<dbReference type="InterPro" id="IPR046341">
    <property type="entry name" value="SET_dom_sf"/>
</dbReference>
<evidence type="ECO:0008006" key="3">
    <source>
        <dbReference type="Google" id="ProtNLM"/>
    </source>
</evidence>
<name>A0A4P9YB95_ROZAC</name>
<evidence type="ECO:0000313" key="1">
    <source>
        <dbReference type="EMBL" id="RKP16122.1"/>
    </source>
</evidence>
<dbReference type="SUPFAM" id="SSF82199">
    <property type="entry name" value="SET domain"/>
    <property type="match status" value="1"/>
</dbReference>
<protein>
    <recommendedName>
        <fullName evidence="3">SET domain-containing protein</fullName>
    </recommendedName>
</protein>
<dbReference type="Proteomes" id="UP000281549">
    <property type="component" value="Unassembled WGS sequence"/>
</dbReference>